<sequence>MTAPIALVFPDRMWCQPMVHKHSTSDRPNSPKSASTTLCVQNKLYFASLVSQSDSSERVTNHIISLFFLSIVIFYADPVILTVILIFWCFARSWLAPAQFSSPLKASHSRPGLSLAFTCLTIFVTVSLRLLILHQVSFELMYFTGTTGSRNFRSVSFEVHSSGSLFPTGTGKHLTHRIKSIRVDCPPTILLLHTHTHRSTKFGSGTLFAHLISMFLVLSYGLTFTKADRLPSLSRVDMISHDSNQTSVVRPSEASRSTWSDQIKAHCVDSNGTLHGLFSTWTEYPECHCTCYPNSLIAVSVCDGCEPIGPGKEAMKSAERKPIARSGDRVESGQFDIKRESVTPDRSVITDQSVEEAQSREELDTDEAEGMGYVKHRGNHLSNWSMNDPFVEKLYSQLPSPPSARASRAS</sequence>
<accession>A0A4E0RBQ6</accession>
<feature type="transmembrane region" description="Helical" evidence="2">
    <location>
        <begin position="207"/>
        <end position="225"/>
    </location>
</feature>
<evidence type="ECO:0000313" key="4">
    <source>
        <dbReference type="Proteomes" id="UP000230066"/>
    </source>
</evidence>
<keyword evidence="2" id="KW-0472">Membrane</keyword>
<evidence type="ECO:0000313" key="3">
    <source>
        <dbReference type="EMBL" id="THD26029.1"/>
    </source>
</evidence>
<gene>
    <name evidence="3" type="ORF">D915_003305</name>
</gene>
<keyword evidence="2" id="KW-1133">Transmembrane helix</keyword>
<dbReference type="AlphaFoldDB" id="A0A4E0RBQ6"/>
<proteinExistence type="predicted"/>
<dbReference type="Proteomes" id="UP000230066">
    <property type="component" value="Unassembled WGS sequence"/>
</dbReference>
<name>A0A4E0RBQ6_FASHE</name>
<organism evidence="3 4">
    <name type="scientific">Fasciola hepatica</name>
    <name type="common">Liver fluke</name>
    <dbReference type="NCBI Taxonomy" id="6192"/>
    <lineage>
        <taxon>Eukaryota</taxon>
        <taxon>Metazoa</taxon>
        <taxon>Spiralia</taxon>
        <taxon>Lophotrochozoa</taxon>
        <taxon>Platyhelminthes</taxon>
        <taxon>Trematoda</taxon>
        <taxon>Digenea</taxon>
        <taxon>Plagiorchiida</taxon>
        <taxon>Echinostomata</taxon>
        <taxon>Echinostomatoidea</taxon>
        <taxon>Fasciolidae</taxon>
        <taxon>Fasciola</taxon>
    </lineage>
</organism>
<reference evidence="3" key="1">
    <citation type="submission" date="2019-03" db="EMBL/GenBank/DDBJ databases">
        <title>Improved annotation for the trematode Fasciola hepatica.</title>
        <authorList>
            <person name="Choi Y.-J."/>
            <person name="Martin J."/>
            <person name="Mitreva M."/>
        </authorList>
    </citation>
    <scope>NUCLEOTIDE SEQUENCE [LARGE SCALE GENOMIC DNA]</scope>
</reference>
<feature type="region of interest" description="Disordered" evidence="1">
    <location>
        <begin position="339"/>
        <end position="382"/>
    </location>
</feature>
<evidence type="ECO:0000256" key="1">
    <source>
        <dbReference type="SAM" id="MobiDB-lite"/>
    </source>
</evidence>
<keyword evidence="2" id="KW-0812">Transmembrane</keyword>
<protein>
    <submittedName>
        <fullName evidence="3">Uncharacterized protein</fullName>
    </submittedName>
</protein>
<dbReference type="EMBL" id="JXXN02000895">
    <property type="protein sequence ID" value="THD26029.1"/>
    <property type="molecule type" value="Genomic_DNA"/>
</dbReference>
<evidence type="ECO:0000256" key="2">
    <source>
        <dbReference type="SAM" id="Phobius"/>
    </source>
</evidence>
<feature type="transmembrane region" description="Helical" evidence="2">
    <location>
        <begin position="63"/>
        <end position="91"/>
    </location>
</feature>
<keyword evidence="4" id="KW-1185">Reference proteome</keyword>
<feature type="transmembrane region" description="Helical" evidence="2">
    <location>
        <begin position="112"/>
        <end position="132"/>
    </location>
</feature>
<comment type="caution">
    <text evidence="3">The sequence shown here is derived from an EMBL/GenBank/DDBJ whole genome shotgun (WGS) entry which is preliminary data.</text>
</comment>